<dbReference type="PATRIC" id="fig|1217648.3.peg.3044"/>
<feature type="region of interest" description="Disordered" evidence="1">
    <location>
        <begin position="41"/>
        <end position="88"/>
    </location>
</feature>
<feature type="compositionally biased region" description="Basic and acidic residues" evidence="1">
    <location>
        <begin position="41"/>
        <end position="65"/>
    </location>
</feature>
<dbReference type="EMBL" id="APQL01000011">
    <property type="protein sequence ID" value="ENW03724.1"/>
    <property type="molecule type" value="Genomic_DNA"/>
</dbReference>
<accession>N9FFS6</accession>
<organism evidence="2 3">
    <name type="scientific">Acinetobacter beijerinckii CIP 110307</name>
    <dbReference type="NCBI Taxonomy" id="1217648"/>
    <lineage>
        <taxon>Bacteria</taxon>
        <taxon>Pseudomonadati</taxon>
        <taxon>Pseudomonadota</taxon>
        <taxon>Gammaproteobacteria</taxon>
        <taxon>Moraxellales</taxon>
        <taxon>Moraxellaceae</taxon>
        <taxon>Acinetobacter</taxon>
    </lineage>
</organism>
<evidence type="ECO:0000313" key="3">
    <source>
        <dbReference type="Proteomes" id="UP000017670"/>
    </source>
</evidence>
<dbReference type="GeneID" id="29857963"/>
<comment type="caution">
    <text evidence="2">The sequence shown here is derived from an EMBL/GenBank/DDBJ whole genome shotgun (WGS) entry which is preliminary data.</text>
</comment>
<dbReference type="STRING" id="262668.GCA_000931715_00036"/>
<evidence type="ECO:0000313" key="2">
    <source>
        <dbReference type="EMBL" id="ENW03724.1"/>
    </source>
</evidence>
<keyword evidence="3" id="KW-1185">Reference proteome</keyword>
<sequence>MTLWMKVNFIVVISVVMITYSWAKPASTKAMHTLDDSELSKVTDHDHSDKNLLTHTHEPLTKTKEVPQNLTKENDLRNLKLIQTPQPK</sequence>
<dbReference type="RefSeq" id="WP_005062699.1">
    <property type="nucleotide sequence ID" value="NZ_KB849766.1"/>
</dbReference>
<name>N9FFS6_9GAMM</name>
<dbReference type="Proteomes" id="UP000017670">
    <property type="component" value="Unassembled WGS sequence"/>
</dbReference>
<dbReference type="AlphaFoldDB" id="N9FFS6"/>
<reference evidence="2 3" key="1">
    <citation type="submission" date="2013-02" db="EMBL/GenBank/DDBJ databases">
        <title>The Genome Sequence of Acinetobacter beijerinckii CIP 110307.</title>
        <authorList>
            <consortium name="The Broad Institute Genome Sequencing Platform"/>
            <consortium name="The Broad Institute Genome Sequencing Center for Infectious Disease"/>
            <person name="Cerqueira G."/>
            <person name="Feldgarden M."/>
            <person name="Courvalin P."/>
            <person name="Perichon B."/>
            <person name="Grillot-Courvalin C."/>
            <person name="Clermont D."/>
            <person name="Rocha E."/>
            <person name="Yoon E.-J."/>
            <person name="Nemec A."/>
            <person name="Walker B."/>
            <person name="Young S.K."/>
            <person name="Zeng Q."/>
            <person name="Gargeya S."/>
            <person name="Fitzgerald M."/>
            <person name="Haas B."/>
            <person name="Abouelleil A."/>
            <person name="Alvarado L."/>
            <person name="Arachchi H.M."/>
            <person name="Berlin A.M."/>
            <person name="Chapman S.B."/>
            <person name="Dewar J."/>
            <person name="Goldberg J."/>
            <person name="Griggs A."/>
            <person name="Gujja S."/>
            <person name="Hansen M."/>
            <person name="Howarth C."/>
            <person name="Imamovic A."/>
            <person name="Larimer J."/>
            <person name="McCowan C."/>
            <person name="Murphy C."/>
            <person name="Neiman D."/>
            <person name="Pearson M."/>
            <person name="Priest M."/>
            <person name="Roberts A."/>
            <person name="Saif S."/>
            <person name="Shea T."/>
            <person name="Sisk P."/>
            <person name="Sykes S."/>
            <person name="Wortman J."/>
            <person name="Nusbaum C."/>
            <person name="Birren B."/>
        </authorList>
    </citation>
    <scope>NUCLEOTIDE SEQUENCE [LARGE SCALE GENOMIC DNA]</scope>
    <source>
        <strain evidence="2 3">CIP 110307</strain>
    </source>
</reference>
<dbReference type="HOGENOM" id="CLU_2490792_0_0_6"/>
<proteinExistence type="predicted"/>
<protein>
    <submittedName>
        <fullName evidence="2">Uncharacterized protein</fullName>
    </submittedName>
</protein>
<dbReference type="eggNOG" id="ENOG50329YF">
    <property type="taxonomic scope" value="Bacteria"/>
</dbReference>
<gene>
    <name evidence="2" type="ORF">F933_03124</name>
</gene>
<evidence type="ECO:0000256" key="1">
    <source>
        <dbReference type="SAM" id="MobiDB-lite"/>
    </source>
</evidence>